<organism evidence="6 7">
    <name type="scientific">Streptomyces prasinosporus</name>
    <dbReference type="NCBI Taxonomy" id="68256"/>
    <lineage>
        <taxon>Bacteria</taxon>
        <taxon>Bacillati</taxon>
        <taxon>Actinomycetota</taxon>
        <taxon>Actinomycetes</taxon>
        <taxon>Kitasatosporales</taxon>
        <taxon>Streptomycetaceae</taxon>
        <taxon>Streptomyces</taxon>
        <taxon>Streptomyces albogriseolus group</taxon>
    </lineage>
</organism>
<evidence type="ECO:0000256" key="3">
    <source>
        <dbReference type="ARBA" id="ARBA00022833"/>
    </source>
</evidence>
<evidence type="ECO:0000256" key="4">
    <source>
        <dbReference type="PROSITE-ProRule" id="PRU00510"/>
    </source>
</evidence>
<dbReference type="PROSITE" id="PS51128">
    <property type="entry name" value="ZF_DKSA_2"/>
    <property type="match status" value="1"/>
</dbReference>
<keyword evidence="1" id="KW-0479">Metal-binding</keyword>
<evidence type="ECO:0000256" key="2">
    <source>
        <dbReference type="ARBA" id="ARBA00022771"/>
    </source>
</evidence>
<keyword evidence="7" id="KW-1185">Reference proteome</keyword>
<dbReference type="PANTHER" id="PTHR33823">
    <property type="entry name" value="RNA POLYMERASE-BINDING TRANSCRIPTION FACTOR DKSA-RELATED"/>
    <property type="match status" value="1"/>
</dbReference>
<dbReference type="InterPro" id="IPR000962">
    <property type="entry name" value="Znf_DskA_TraR"/>
</dbReference>
<evidence type="ECO:0000259" key="5">
    <source>
        <dbReference type="Pfam" id="PF01258"/>
    </source>
</evidence>
<gene>
    <name evidence="6" type="ORF">GCM10019016_022590</name>
</gene>
<feature type="domain" description="Zinc finger DksA/TraR C4-type" evidence="5">
    <location>
        <begin position="102"/>
        <end position="134"/>
    </location>
</feature>
<dbReference type="SUPFAM" id="SSF57716">
    <property type="entry name" value="Glucocorticoid receptor-like (DNA-binding domain)"/>
    <property type="match status" value="1"/>
</dbReference>
<comment type="caution">
    <text evidence="6">The sequence shown here is derived from an EMBL/GenBank/DDBJ whole genome shotgun (WGS) entry which is preliminary data.</text>
</comment>
<sequence>MGKQEGAGHGGSVIPYVSHTPHVSQEEHVSLDLPRTDPRAANLAADEVRRRLEHARTTRLAQLKALDETGASPGDHLMSNQKDAIKRVLREIDEAFARVEDGTYGTCLGCSKPVPPERLEILPHTRYCVGCQRAA</sequence>
<dbReference type="PANTHER" id="PTHR33823:SF4">
    <property type="entry name" value="GENERAL STRESS PROTEIN 16O"/>
    <property type="match status" value="1"/>
</dbReference>
<accession>A0ABP6TK37</accession>
<keyword evidence="3" id="KW-0862">Zinc</keyword>
<name>A0ABP6TK37_9ACTN</name>
<protein>
    <submittedName>
        <fullName evidence="6">TraR/DksA C4-type zinc finger protein</fullName>
    </submittedName>
</protein>
<proteinExistence type="predicted"/>
<reference evidence="7" key="1">
    <citation type="journal article" date="2019" name="Int. J. Syst. Evol. Microbiol.">
        <title>The Global Catalogue of Microorganisms (GCM) 10K type strain sequencing project: providing services to taxonomists for standard genome sequencing and annotation.</title>
        <authorList>
            <consortium name="The Broad Institute Genomics Platform"/>
            <consortium name="The Broad Institute Genome Sequencing Center for Infectious Disease"/>
            <person name="Wu L."/>
            <person name="Ma J."/>
        </authorList>
    </citation>
    <scope>NUCLEOTIDE SEQUENCE [LARGE SCALE GENOMIC DNA]</scope>
    <source>
        <strain evidence="7">JCM 4816</strain>
    </source>
</reference>
<dbReference type="Gene3D" id="1.20.120.910">
    <property type="entry name" value="DksA, coiled-coil domain"/>
    <property type="match status" value="1"/>
</dbReference>
<dbReference type="Proteomes" id="UP001501455">
    <property type="component" value="Unassembled WGS sequence"/>
</dbReference>
<feature type="zinc finger region" description="dksA C4-type" evidence="4">
    <location>
        <begin position="107"/>
        <end position="131"/>
    </location>
</feature>
<evidence type="ECO:0000313" key="7">
    <source>
        <dbReference type="Proteomes" id="UP001501455"/>
    </source>
</evidence>
<evidence type="ECO:0000313" key="6">
    <source>
        <dbReference type="EMBL" id="GAA3495159.1"/>
    </source>
</evidence>
<evidence type="ECO:0000256" key="1">
    <source>
        <dbReference type="ARBA" id="ARBA00022723"/>
    </source>
</evidence>
<dbReference type="EMBL" id="BAAAXF010000018">
    <property type="protein sequence ID" value="GAA3495159.1"/>
    <property type="molecule type" value="Genomic_DNA"/>
</dbReference>
<keyword evidence="2" id="KW-0863">Zinc-finger</keyword>
<dbReference type="Pfam" id="PF01258">
    <property type="entry name" value="zf-dskA_traR"/>
    <property type="match status" value="1"/>
</dbReference>